<dbReference type="EMBL" id="SNZF01000014">
    <property type="protein sequence ID" value="TDR34409.1"/>
    <property type="molecule type" value="Genomic_DNA"/>
</dbReference>
<dbReference type="SUPFAM" id="SSF50249">
    <property type="entry name" value="Nucleic acid-binding proteins"/>
    <property type="match status" value="1"/>
</dbReference>
<dbReference type="EMBL" id="JENY01000021">
    <property type="protein sequence ID" value="EXL04399.1"/>
    <property type="molecule type" value="Genomic_DNA"/>
</dbReference>
<dbReference type="InterPro" id="IPR008231">
    <property type="entry name" value="CsaA"/>
</dbReference>
<dbReference type="PANTHER" id="PTHR11586">
    <property type="entry name" value="TRNA-AMINOACYLATION COFACTOR ARC1 FAMILY MEMBER"/>
    <property type="match status" value="1"/>
</dbReference>
<dbReference type="RefSeq" id="WP_035028245.1">
    <property type="nucleotide sequence ID" value="NZ_KK073893.1"/>
</dbReference>
<evidence type="ECO:0000313" key="7">
    <source>
        <dbReference type="Proteomes" id="UP000019849"/>
    </source>
</evidence>
<dbReference type="PATRIC" id="fig|69279.3.peg.3039"/>
<organism evidence="5 7">
    <name type="scientific">Aquamicrobium defluvii</name>
    <dbReference type="NCBI Taxonomy" id="69279"/>
    <lineage>
        <taxon>Bacteria</taxon>
        <taxon>Pseudomonadati</taxon>
        <taxon>Pseudomonadota</taxon>
        <taxon>Alphaproteobacteria</taxon>
        <taxon>Hyphomicrobiales</taxon>
        <taxon>Phyllobacteriaceae</taxon>
        <taxon>Aquamicrobium</taxon>
    </lineage>
</organism>
<feature type="domain" description="TRNA-binding" evidence="4">
    <location>
        <begin position="15"/>
        <end position="119"/>
    </location>
</feature>
<evidence type="ECO:0000259" key="4">
    <source>
        <dbReference type="PROSITE" id="PS50886"/>
    </source>
</evidence>
<comment type="caution">
    <text evidence="5">The sequence shown here is derived from an EMBL/GenBank/DDBJ whole genome shotgun (WGS) entry which is preliminary data.</text>
</comment>
<keyword evidence="1 3" id="KW-0820">tRNA-binding</keyword>
<dbReference type="PANTHER" id="PTHR11586:SF37">
    <property type="entry name" value="TRNA-BINDING DOMAIN-CONTAINING PROTEIN"/>
    <property type="match status" value="1"/>
</dbReference>
<dbReference type="InterPro" id="IPR012340">
    <property type="entry name" value="NA-bd_OB-fold"/>
</dbReference>
<sequence length="119" mass="13056">MSSGTARKPEIAFADFDKVDIRMGTVVEAEPFPEARKPAFKLKIDFGPEIGVRKSSAQITRHYTPEALVGRQVFAVVNFPPRQIGPFMSEVLTLGFSDENGDIVLGATERPVPDGSRLH</sequence>
<accession>A0A011SYS5</accession>
<keyword evidence="2 3" id="KW-0694">RNA-binding</keyword>
<evidence type="ECO:0000256" key="2">
    <source>
        <dbReference type="ARBA" id="ARBA00022884"/>
    </source>
</evidence>
<gene>
    <name evidence="5" type="ORF">BG36_09745</name>
    <name evidence="6" type="ORF">DES43_11415</name>
</gene>
<protein>
    <submittedName>
        <fullName evidence="5">tRNA-binding protein</fullName>
    </submittedName>
</protein>
<evidence type="ECO:0000256" key="3">
    <source>
        <dbReference type="PROSITE-ProRule" id="PRU00209"/>
    </source>
</evidence>
<dbReference type="PROSITE" id="PS50886">
    <property type="entry name" value="TRBD"/>
    <property type="match status" value="1"/>
</dbReference>
<keyword evidence="8" id="KW-1185">Reference proteome</keyword>
<dbReference type="GO" id="GO:0000049">
    <property type="term" value="F:tRNA binding"/>
    <property type="evidence" value="ECO:0007669"/>
    <property type="project" value="UniProtKB-UniRule"/>
</dbReference>
<dbReference type="CDD" id="cd02798">
    <property type="entry name" value="tRNA_bind_CsaA"/>
    <property type="match status" value="1"/>
</dbReference>
<evidence type="ECO:0000313" key="6">
    <source>
        <dbReference type="EMBL" id="TDR34409.1"/>
    </source>
</evidence>
<dbReference type="OrthoDB" id="9794564at2"/>
<dbReference type="NCBIfam" id="TIGR02222">
    <property type="entry name" value="chap_CsaA"/>
    <property type="match status" value="1"/>
</dbReference>
<evidence type="ECO:0000256" key="1">
    <source>
        <dbReference type="ARBA" id="ARBA00022555"/>
    </source>
</evidence>
<dbReference type="NCBIfam" id="NF007494">
    <property type="entry name" value="PRK10089.1-3"/>
    <property type="match status" value="1"/>
</dbReference>
<dbReference type="Proteomes" id="UP000294958">
    <property type="component" value="Unassembled WGS sequence"/>
</dbReference>
<dbReference type="HOGENOM" id="CLU_065946_2_1_5"/>
<dbReference type="NCBIfam" id="NF007493">
    <property type="entry name" value="PRK10089.1-2"/>
    <property type="match status" value="1"/>
</dbReference>
<name>A0A011SYS5_9HYPH</name>
<dbReference type="InterPro" id="IPR051270">
    <property type="entry name" value="Tyrosine-tRNA_ligase_regulator"/>
</dbReference>
<proteinExistence type="predicted"/>
<dbReference type="Pfam" id="PF01588">
    <property type="entry name" value="tRNA_bind"/>
    <property type="match status" value="1"/>
</dbReference>
<dbReference type="AlphaFoldDB" id="A0A011SYS5"/>
<dbReference type="Proteomes" id="UP000019849">
    <property type="component" value="Unassembled WGS sequence"/>
</dbReference>
<evidence type="ECO:0000313" key="8">
    <source>
        <dbReference type="Proteomes" id="UP000294958"/>
    </source>
</evidence>
<evidence type="ECO:0000313" key="5">
    <source>
        <dbReference type="EMBL" id="EXL04399.1"/>
    </source>
</evidence>
<reference evidence="6 8" key="2">
    <citation type="submission" date="2019-03" db="EMBL/GenBank/DDBJ databases">
        <title>Genomic Encyclopedia of Type Strains, Phase IV (KMG-IV): sequencing the most valuable type-strain genomes for metagenomic binning, comparative biology and taxonomic classification.</title>
        <authorList>
            <person name="Goeker M."/>
        </authorList>
    </citation>
    <scope>NUCLEOTIDE SEQUENCE [LARGE SCALE GENOMIC DNA]</scope>
    <source>
        <strain evidence="6 8">DSM 11603</strain>
    </source>
</reference>
<dbReference type="NCBIfam" id="NF007495">
    <property type="entry name" value="PRK10089.1-4"/>
    <property type="match status" value="1"/>
</dbReference>
<dbReference type="STRING" id="69279.BG36_09745"/>
<dbReference type="FunFam" id="2.40.50.140:FF:000165">
    <property type="entry name" value="Chaperone CsaA"/>
    <property type="match status" value="1"/>
</dbReference>
<dbReference type="InterPro" id="IPR002547">
    <property type="entry name" value="tRNA-bd_dom"/>
</dbReference>
<dbReference type="eggNOG" id="COG0073">
    <property type="taxonomic scope" value="Bacteria"/>
</dbReference>
<dbReference type="Gene3D" id="2.40.50.140">
    <property type="entry name" value="Nucleic acid-binding proteins"/>
    <property type="match status" value="1"/>
</dbReference>
<reference evidence="5 7" key="1">
    <citation type="submission" date="2014-02" db="EMBL/GenBank/DDBJ databases">
        <title>Aquamicrobium defluvii Genome sequencing.</title>
        <authorList>
            <person name="Wang X."/>
        </authorList>
    </citation>
    <scope>NUCLEOTIDE SEQUENCE [LARGE SCALE GENOMIC DNA]</scope>
    <source>
        <strain evidence="5 7">W13Z1</strain>
    </source>
</reference>